<sequence>MPDFRYTAIDEGGRKVSGTISARSVDEARSMLRQNGHIVLAIKRSLLAGLNKEISMGSPVKLRDLTTFCRQMATLTDAGVPLMEAVTTLADHASSKSLGRVLTGVRAHLLRGQPLSAALSAHPKVFPPLFISTMRAGEASGHVAEVFDRLAAHYERVSVSRGKLRAALTYPIVVTCTAIGVTVFLLTRVIPTFARMFAQLNAPLPVPTRVVLAVSNSLVYGWYGYLIAIVAVLALVTLSLRVPGLRKQMHRITLRIPIFGLLLLKSSLARLTRTLATLLESAISLVEALRMSVEGERNLLIVEAFTGAAAHVERGESLSAQLAKTNLLPPMVVQMMRVGEESGAVDAMLERVADYYDAEVEATVDQMKSLIEPLLVVVLAVIVGTVVASVILPMFSILNYIH</sequence>
<dbReference type="RefSeq" id="WP_274455710.1">
    <property type="nucleotide sequence ID" value="NZ_CP067097.1"/>
</dbReference>
<organism evidence="11 12">
    <name type="scientific">Alicyclobacillus cycloheptanicus</name>
    <dbReference type="NCBI Taxonomy" id="1457"/>
    <lineage>
        <taxon>Bacteria</taxon>
        <taxon>Bacillati</taxon>
        <taxon>Bacillota</taxon>
        <taxon>Bacilli</taxon>
        <taxon>Bacillales</taxon>
        <taxon>Alicyclobacillaceae</taxon>
        <taxon>Alicyclobacillus</taxon>
    </lineage>
</organism>
<feature type="domain" description="Type II secretion system protein GspF" evidence="10">
    <location>
        <begin position="272"/>
        <end position="393"/>
    </location>
</feature>
<dbReference type="Proteomes" id="UP001232973">
    <property type="component" value="Unassembled WGS sequence"/>
</dbReference>
<evidence type="ECO:0000256" key="4">
    <source>
        <dbReference type="ARBA" id="ARBA00022475"/>
    </source>
</evidence>
<reference evidence="11 12" key="1">
    <citation type="submission" date="2023-07" db="EMBL/GenBank/DDBJ databases">
        <title>Genomic Encyclopedia of Type Strains, Phase IV (KMG-IV): sequencing the most valuable type-strain genomes for metagenomic binning, comparative biology and taxonomic classification.</title>
        <authorList>
            <person name="Goeker M."/>
        </authorList>
    </citation>
    <scope>NUCLEOTIDE SEQUENCE [LARGE SCALE GENOMIC DNA]</scope>
    <source>
        <strain evidence="11 12">DSM 4006</strain>
    </source>
</reference>
<feature type="transmembrane region" description="Helical" evidence="9">
    <location>
        <begin position="168"/>
        <end position="190"/>
    </location>
</feature>
<evidence type="ECO:0000256" key="5">
    <source>
        <dbReference type="ARBA" id="ARBA00022692"/>
    </source>
</evidence>
<comment type="subcellular location">
    <subcellularLocation>
        <location evidence="1 8">Cell membrane</location>
        <topology evidence="1 8">Multi-pass membrane protein</topology>
    </subcellularLocation>
</comment>
<comment type="caution">
    <text evidence="11">The sequence shown here is derived from an EMBL/GenBank/DDBJ whole genome shotgun (WGS) entry which is preliminary data.</text>
</comment>
<keyword evidence="7 9" id="KW-0472">Membrane</keyword>
<accession>A0ABT9XDD2</accession>
<evidence type="ECO:0000256" key="8">
    <source>
        <dbReference type="RuleBase" id="RU003923"/>
    </source>
</evidence>
<evidence type="ECO:0000256" key="7">
    <source>
        <dbReference type="ARBA" id="ARBA00023136"/>
    </source>
</evidence>
<proteinExistence type="inferred from homology"/>
<dbReference type="PANTHER" id="PTHR30012:SF0">
    <property type="entry name" value="TYPE II SECRETION SYSTEM PROTEIN F-RELATED"/>
    <property type="match status" value="1"/>
</dbReference>
<evidence type="ECO:0000256" key="1">
    <source>
        <dbReference type="ARBA" id="ARBA00004651"/>
    </source>
</evidence>
<keyword evidence="12" id="KW-1185">Reference proteome</keyword>
<evidence type="ECO:0000256" key="6">
    <source>
        <dbReference type="ARBA" id="ARBA00022989"/>
    </source>
</evidence>
<evidence type="ECO:0000313" key="12">
    <source>
        <dbReference type="Proteomes" id="UP001232973"/>
    </source>
</evidence>
<dbReference type="InterPro" id="IPR001992">
    <property type="entry name" value="T2SS_GspF/T4SS_PilC_CS"/>
</dbReference>
<feature type="transmembrane region" description="Helical" evidence="9">
    <location>
        <begin position="222"/>
        <end position="240"/>
    </location>
</feature>
<evidence type="ECO:0000313" key="11">
    <source>
        <dbReference type="EMBL" id="MDQ0188305.1"/>
    </source>
</evidence>
<evidence type="ECO:0000256" key="3">
    <source>
        <dbReference type="ARBA" id="ARBA00022448"/>
    </source>
</evidence>
<name>A0ABT9XDD2_9BACL</name>
<keyword evidence="4" id="KW-1003">Cell membrane</keyword>
<dbReference type="InterPro" id="IPR018076">
    <property type="entry name" value="T2SS_GspF_dom"/>
</dbReference>
<feature type="domain" description="Type II secretion system protein GspF" evidence="10">
    <location>
        <begin position="68"/>
        <end position="191"/>
    </location>
</feature>
<dbReference type="EMBL" id="JAUSTP010000001">
    <property type="protein sequence ID" value="MDQ0188305.1"/>
    <property type="molecule type" value="Genomic_DNA"/>
</dbReference>
<gene>
    <name evidence="11" type="ORF">J2S03_000109</name>
</gene>
<comment type="similarity">
    <text evidence="2 8">Belongs to the GSP F family.</text>
</comment>
<dbReference type="Gene3D" id="1.20.81.30">
    <property type="entry name" value="Type II secretion system (T2SS), domain F"/>
    <property type="match status" value="2"/>
</dbReference>
<evidence type="ECO:0000256" key="9">
    <source>
        <dbReference type="SAM" id="Phobius"/>
    </source>
</evidence>
<dbReference type="InterPro" id="IPR042094">
    <property type="entry name" value="T2SS_GspF_sf"/>
</dbReference>
<keyword evidence="5 8" id="KW-0812">Transmembrane</keyword>
<dbReference type="InterPro" id="IPR003004">
    <property type="entry name" value="GspF/PilC"/>
</dbReference>
<dbReference type="PROSITE" id="PS00874">
    <property type="entry name" value="T2SP_F"/>
    <property type="match status" value="1"/>
</dbReference>
<feature type="transmembrane region" description="Helical" evidence="9">
    <location>
        <begin position="374"/>
        <end position="401"/>
    </location>
</feature>
<dbReference type="Pfam" id="PF00482">
    <property type="entry name" value="T2SSF"/>
    <property type="match status" value="2"/>
</dbReference>
<dbReference type="PRINTS" id="PR00812">
    <property type="entry name" value="BCTERIALGSPF"/>
</dbReference>
<protein>
    <submittedName>
        <fullName evidence="11">Type IV pilus assembly protein PilC</fullName>
    </submittedName>
</protein>
<evidence type="ECO:0000259" key="10">
    <source>
        <dbReference type="Pfam" id="PF00482"/>
    </source>
</evidence>
<keyword evidence="6 9" id="KW-1133">Transmembrane helix</keyword>
<evidence type="ECO:0000256" key="2">
    <source>
        <dbReference type="ARBA" id="ARBA00005745"/>
    </source>
</evidence>
<dbReference type="PANTHER" id="PTHR30012">
    <property type="entry name" value="GENERAL SECRETION PATHWAY PROTEIN"/>
    <property type="match status" value="1"/>
</dbReference>
<keyword evidence="3 8" id="KW-0813">Transport</keyword>